<gene>
    <name evidence="1" type="ORF">MCM1_0793</name>
</gene>
<proteinExistence type="predicted"/>
<name>A0A0G3C7B6_METBA</name>
<dbReference type="EMBL" id="CP008746">
    <property type="protein sequence ID" value="AKJ37871.1"/>
    <property type="molecule type" value="Genomic_DNA"/>
</dbReference>
<evidence type="ECO:0000313" key="2">
    <source>
        <dbReference type="Proteomes" id="UP000035331"/>
    </source>
</evidence>
<dbReference type="GeneID" id="24884476"/>
<evidence type="ECO:0000313" key="1">
    <source>
        <dbReference type="EMBL" id="AKJ37871.1"/>
    </source>
</evidence>
<reference evidence="1 2" key="2">
    <citation type="journal article" date="2015" name="Stand. Genomic Sci.">
        <title>The complete genome sequence of the rumen methanogen Methanosarcina barkeri CM1.</title>
        <authorList>
            <person name="Lambie S.C."/>
            <person name="Kelly W.J."/>
            <person name="Leahy S.C."/>
            <person name="Li D."/>
            <person name="Reilly K."/>
            <person name="McAllister T.A."/>
            <person name="Valle E.R."/>
            <person name="Attwood G.T."/>
            <person name="Altermann E."/>
        </authorList>
    </citation>
    <scope>NUCLEOTIDE SEQUENCE [LARGE SCALE GENOMIC DNA]</scope>
    <source>
        <strain evidence="1 2">CM1</strain>
    </source>
</reference>
<reference evidence="2" key="1">
    <citation type="submission" date="2014-06" db="EMBL/GenBank/DDBJ databases">
        <title>The complete genome sequence of Methanosarcina barkeri CM1.</title>
        <authorList>
            <consortium name="Pastoral Greenhouse Gas Research Consortium"/>
            <person name="Lambie S.C."/>
            <person name="Leahy S.C."/>
            <person name="Kelly W.J."/>
            <person name="Li D."/>
            <person name="Reilly K."/>
            <person name="Attwood G.T."/>
            <person name="Altermann E."/>
        </authorList>
    </citation>
    <scope>NUCLEOTIDE SEQUENCE [LARGE SCALE GENOMIC DNA]</scope>
    <source>
        <strain evidence="2">CM1</strain>
    </source>
</reference>
<accession>A0A0G3C7B6</accession>
<dbReference type="PATRIC" id="fig|796385.3.peg.997"/>
<protein>
    <submittedName>
        <fullName evidence="1">Uncharacterized protein</fullName>
    </submittedName>
</protein>
<dbReference type="Proteomes" id="UP000035331">
    <property type="component" value="Chromosome"/>
</dbReference>
<organism evidence="1 2">
    <name type="scientific">Methanosarcina barkeri CM1</name>
    <dbReference type="NCBI Taxonomy" id="796385"/>
    <lineage>
        <taxon>Archaea</taxon>
        <taxon>Methanobacteriati</taxon>
        <taxon>Methanobacteriota</taxon>
        <taxon>Stenosarchaea group</taxon>
        <taxon>Methanomicrobia</taxon>
        <taxon>Methanosarcinales</taxon>
        <taxon>Methanosarcinaceae</taxon>
        <taxon>Methanosarcina</taxon>
    </lineage>
</organism>
<dbReference type="RefSeq" id="WP_048176157.1">
    <property type="nucleotide sequence ID" value="NZ_CP008746.1"/>
</dbReference>
<dbReference type="AlphaFoldDB" id="A0A0G3C7B6"/>
<sequence>MKYTKDMKKCSEMINAVGVKNGQSPKKRTTLEIGVSAALEILFEKFIFGLKVDFQTTGLLY</sequence>